<dbReference type="PANTHER" id="PTHR11207:SF0">
    <property type="entry name" value="RIBONUCLEASE 3"/>
    <property type="match status" value="1"/>
</dbReference>
<dbReference type="CDD" id="cd10845">
    <property type="entry name" value="DSRM_RNAse_III_family"/>
    <property type="match status" value="1"/>
</dbReference>
<dbReference type="Pfam" id="PF00035">
    <property type="entry name" value="dsrm"/>
    <property type="match status" value="1"/>
</dbReference>
<evidence type="ECO:0000256" key="8">
    <source>
        <dbReference type="HAMAP-Rule" id="MF_00104"/>
    </source>
</evidence>
<keyword evidence="8" id="KW-0819">tRNA processing</keyword>
<dbReference type="RefSeq" id="WP_273585154.1">
    <property type="nucleotide sequence ID" value="NZ_JANHJP010000002.1"/>
</dbReference>
<dbReference type="InterPro" id="IPR014720">
    <property type="entry name" value="dsRBD_dom"/>
</dbReference>
<dbReference type="PANTHER" id="PTHR11207">
    <property type="entry name" value="RIBONUCLEASE III"/>
    <property type="match status" value="1"/>
</dbReference>
<comment type="subcellular location">
    <subcellularLocation>
        <location evidence="8">Cytoplasm</location>
    </subcellularLocation>
</comment>
<feature type="active site" evidence="8">
    <location>
        <position position="121"/>
    </location>
</feature>
<dbReference type="Gene3D" id="3.30.160.20">
    <property type="match status" value="1"/>
</dbReference>
<proteinExistence type="inferred from homology"/>
<comment type="caution">
    <text evidence="11">The sequence shown here is derived from an EMBL/GenBank/DDBJ whole genome shotgun (WGS) entry which is preliminary data.</text>
</comment>
<evidence type="ECO:0000256" key="7">
    <source>
        <dbReference type="ARBA" id="ARBA00022884"/>
    </source>
</evidence>
<evidence type="ECO:0000313" key="12">
    <source>
        <dbReference type="Proteomes" id="UP001221763"/>
    </source>
</evidence>
<comment type="similarity">
    <text evidence="2">Belongs to the ribonuclease III family.</text>
</comment>
<evidence type="ECO:0000256" key="4">
    <source>
        <dbReference type="ARBA" id="ARBA00022722"/>
    </source>
</evidence>
<feature type="binding site" evidence="8">
    <location>
        <position position="118"/>
    </location>
    <ligand>
        <name>Mg(2+)</name>
        <dbReference type="ChEBI" id="CHEBI:18420"/>
    </ligand>
</feature>
<dbReference type="SUPFAM" id="SSF54768">
    <property type="entry name" value="dsRNA-binding domain-like"/>
    <property type="match status" value="1"/>
</dbReference>
<evidence type="ECO:0000259" key="10">
    <source>
        <dbReference type="PROSITE" id="PS50142"/>
    </source>
</evidence>
<dbReference type="Proteomes" id="UP001221763">
    <property type="component" value="Unassembled WGS sequence"/>
</dbReference>
<feature type="binding site" evidence="8">
    <location>
        <position position="121"/>
    </location>
    <ligand>
        <name>Mg(2+)</name>
        <dbReference type="ChEBI" id="CHEBI:18420"/>
    </ligand>
</feature>
<keyword evidence="8" id="KW-0698">rRNA processing</keyword>
<feature type="active site" evidence="8">
    <location>
        <position position="51"/>
    </location>
</feature>
<comment type="subunit">
    <text evidence="8">Homodimer.</text>
</comment>
<evidence type="ECO:0000313" key="11">
    <source>
        <dbReference type="EMBL" id="MDC9031932.1"/>
    </source>
</evidence>
<accession>A0ABT5L8Q1</accession>
<dbReference type="InterPro" id="IPR036389">
    <property type="entry name" value="RNase_III_sf"/>
</dbReference>
<dbReference type="PROSITE" id="PS50137">
    <property type="entry name" value="DS_RBD"/>
    <property type="match status" value="1"/>
</dbReference>
<keyword evidence="6 8" id="KW-0378">Hydrolase</keyword>
<dbReference type="Pfam" id="PF14622">
    <property type="entry name" value="Ribonucleas_3_3"/>
    <property type="match status" value="1"/>
</dbReference>
<dbReference type="InterPro" id="IPR011907">
    <property type="entry name" value="RNase_III"/>
</dbReference>
<dbReference type="Gene3D" id="1.10.1520.10">
    <property type="entry name" value="Ribonuclease III domain"/>
    <property type="match status" value="1"/>
</dbReference>
<dbReference type="EMBL" id="JANHJP010000002">
    <property type="protein sequence ID" value="MDC9031932.1"/>
    <property type="molecule type" value="Genomic_DNA"/>
</dbReference>
<keyword evidence="8" id="KW-0479">Metal-binding</keyword>
<dbReference type="PROSITE" id="PS00517">
    <property type="entry name" value="RNASE_3_1"/>
    <property type="match status" value="1"/>
</dbReference>
<dbReference type="SMART" id="SM00358">
    <property type="entry name" value="DSRM"/>
    <property type="match status" value="1"/>
</dbReference>
<evidence type="ECO:0000256" key="3">
    <source>
        <dbReference type="ARBA" id="ARBA00022664"/>
    </source>
</evidence>
<keyword evidence="7 8" id="KW-0694">RNA-binding</keyword>
<dbReference type="InterPro" id="IPR000999">
    <property type="entry name" value="RNase_III_dom"/>
</dbReference>
<protein>
    <recommendedName>
        <fullName evidence="8">Ribonuclease 3</fullName>
        <ecNumber evidence="8">3.1.26.3</ecNumber>
    </recommendedName>
    <alternativeName>
        <fullName evidence="8">Ribonuclease III</fullName>
        <shortName evidence="8">RNase III</shortName>
    </alternativeName>
</protein>
<feature type="domain" description="DRBM" evidence="9">
    <location>
        <begin position="156"/>
        <end position="224"/>
    </location>
</feature>
<keyword evidence="12" id="KW-1185">Reference proteome</keyword>
<name>A0ABT5L8Q1_9MOLU</name>
<comment type="function">
    <text evidence="8">Digests double-stranded RNA. Involved in the processing of primary rRNA transcript to yield the immediate precursors to the large and small rRNAs (23S and 16S). Processes some mRNAs, and tRNAs when they are encoded in the rRNA operon. Processes pre-crRNA and tracrRNA of type II CRISPR loci if present in the organism.</text>
</comment>
<evidence type="ECO:0000259" key="9">
    <source>
        <dbReference type="PROSITE" id="PS50137"/>
    </source>
</evidence>
<dbReference type="PROSITE" id="PS50142">
    <property type="entry name" value="RNASE_3_2"/>
    <property type="match status" value="1"/>
</dbReference>
<keyword evidence="8" id="KW-0699">rRNA-binding</keyword>
<keyword evidence="3 8" id="KW-0507">mRNA processing</keyword>
<organism evidence="11 12">
    <name type="scientific">Columbia Basin potato purple top phytoplasma</name>
    <dbReference type="NCBI Taxonomy" id="307134"/>
    <lineage>
        <taxon>Bacteria</taxon>
        <taxon>Bacillati</taxon>
        <taxon>Mycoplasmatota</taxon>
        <taxon>Mollicutes</taxon>
        <taxon>Acholeplasmatales</taxon>
        <taxon>Acholeplasmataceae</taxon>
        <taxon>Candidatus Phytoplasma</taxon>
        <taxon>16SrVI (Clover proliferation group)</taxon>
    </lineage>
</organism>
<feature type="binding site" evidence="8">
    <location>
        <position position="47"/>
    </location>
    <ligand>
        <name>Mg(2+)</name>
        <dbReference type="ChEBI" id="CHEBI:18420"/>
    </ligand>
</feature>
<dbReference type="SUPFAM" id="SSF69065">
    <property type="entry name" value="RNase III domain-like"/>
    <property type="match status" value="1"/>
</dbReference>
<evidence type="ECO:0000256" key="6">
    <source>
        <dbReference type="ARBA" id="ARBA00022801"/>
    </source>
</evidence>
<evidence type="ECO:0000256" key="5">
    <source>
        <dbReference type="ARBA" id="ARBA00022759"/>
    </source>
</evidence>
<dbReference type="HAMAP" id="MF_00104">
    <property type="entry name" value="RNase_III"/>
    <property type="match status" value="1"/>
</dbReference>
<keyword evidence="8" id="KW-0963">Cytoplasm</keyword>
<evidence type="ECO:0000256" key="1">
    <source>
        <dbReference type="ARBA" id="ARBA00000109"/>
    </source>
</evidence>
<keyword evidence="8" id="KW-0460">Magnesium</keyword>
<feature type="domain" description="RNase III" evidence="10">
    <location>
        <begin position="3"/>
        <end position="132"/>
    </location>
</feature>
<dbReference type="SMART" id="SM00535">
    <property type="entry name" value="RIBOc"/>
    <property type="match status" value="1"/>
</dbReference>
<comment type="cofactor">
    <cofactor evidence="8">
        <name>Mg(2+)</name>
        <dbReference type="ChEBI" id="CHEBI:18420"/>
    </cofactor>
</comment>
<comment type="catalytic activity">
    <reaction evidence="1 8">
        <text>Endonucleolytic cleavage to 5'-phosphomonoester.</text>
        <dbReference type="EC" id="3.1.26.3"/>
    </reaction>
</comment>
<dbReference type="CDD" id="cd00593">
    <property type="entry name" value="RIBOc"/>
    <property type="match status" value="1"/>
</dbReference>
<keyword evidence="5 8" id="KW-0255">Endonuclease</keyword>
<dbReference type="EC" id="3.1.26.3" evidence="8"/>
<evidence type="ECO:0000256" key="2">
    <source>
        <dbReference type="ARBA" id="ARBA00010183"/>
    </source>
</evidence>
<keyword evidence="4 8" id="KW-0540">Nuclease</keyword>
<reference evidence="11 12" key="1">
    <citation type="journal article" date="2023" name="Plant">
        <title>Draft Genome Sequence Resource of CBPPT1, a 'Candidatus Phytoplasma trifolii'-Related Strain Associated with Potato Purple Top Disease in the Columbia Basin, U.S.A.</title>
        <authorList>
            <person name="Wei W."/>
            <person name="Shao J."/>
            <person name="Bottner-Parker K.D."/>
            <person name="Zhao Y."/>
        </authorList>
    </citation>
    <scope>NUCLEOTIDE SEQUENCE [LARGE SCALE GENOMIC DNA]</scope>
    <source>
        <strain evidence="11 12">CBPPT1</strain>
    </source>
</reference>
<sequence>MNLKKLFKRLNIKPKNINLYITALTHSSYANEQSSDHIKMKNNERLEFLGDSVINFLMASYLYKKNKYSEGTMTKKRAQAVCIDSLLIYAKEIKLKNYILLGKGEQKRYDNNYSIISDAFEALFGAIYLDLGFNKTQKIFHNLVLPYLKKVINIIDFKTKLQELSQTNGQRIHYKLVSEQGLAHEKEFITEVYLDKQFLGRGMGKTKKASEQKAAQQALIKIEKERETKNV</sequence>
<dbReference type="NCBIfam" id="TIGR02191">
    <property type="entry name" value="RNaseIII"/>
    <property type="match status" value="1"/>
</dbReference>
<gene>
    <name evidence="8" type="primary">rnc</name>
    <name evidence="11" type="ORF">M8044_000151</name>
</gene>